<gene>
    <name evidence="2" type="ORF">Tci_000597</name>
</gene>
<dbReference type="EMBL" id="BKCJ010000011">
    <property type="protein sequence ID" value="GEU28619.1"/>
    <property type="molecule type" value="Genomic_DNA"/>
</dbReference>
<organism evidence="2">
    <name type="scientific">Tanacetum cinerariifolium</name>
    <name type="common">Dalmatian daisy</name>
    <name type="synonym">Chrysanthemum cinerariifolium</name>
    <dbReference type="NCBI Taxonomy" id="118510"/>
    <lineage>
        <taxon>Eukaryota</taxon>
        <taxon>Viridiplantae</taxon>
        <taxon>Streptophyta</taxon>
        <taxon>Embryophyta</taxon>
        <taxon>Tracheophyta</taxon>
        <taxon>Spermatophyta</taxon>
        <taxon>Magnoliopsida</taxon>
        <taxon>eudicotyledons</taxon>
        <taxon>Gunneridae</taxon>
        <taxon>Pentapetalae</taxon>
        <taxon>asterids</taxon>
        <taxon>campanulids</taxon>
        <taxon>Asterales</taxon>
        <taxon>Asteraceae</taxon>
        <taxon>Asteroideae</taxon>
        <taxon>Anthemideae</taxon>
        <taxon>Anthemidinae</taxon>
        <taxon>Tanacetum</taxon>
    </lineage>
</organism>
<comment type="caution">
    <text evidence="2">The sequence shown here is derived from an EMBL/GenBank/DDBJ whole genome shotgun (WGS) entry which is preliminary data.</text>
</comment>
<protein>
    <submittedName>
        <fullName evidence="2">Ribonuclease H-like domain-containing protein</fullName>
    </submittedName>
</protein>
<reference evidence="2" key="1">
    <citation type="journal article" date="2019" name="Sci. Rep.">
        <title>Draft genome of Tanacetum cinerariifolium, the natural source of mosquito coil.</title>
        <authorList>
            <person name="Yamashiro T."/>
            <person name="Shiraishi A."/>
            <person name="Satake H."/>
            <person name="Nakayama K."/>
        </authorList>
    </citation>
    <scope>NUCLEOTIDE SEQUENCE</scope>
</reference>
<accession>A0A699GFH3</accession>
<name>A0A699GFH3_TANCI</name>
<sequence length="505" mass="55198">MRIEQYFLMTDYSLWEVILNGNSPVPTRVVNGVLQPVALTTAEQKLARKNELKTRVSAAASVSTVCAKMLVSSLPNVDSLSNLVIYSFFASQSTSPRLDNEDLKQIDVDDLEEMDLRWQMAMLTMRAKRFLLETGKNLEANGPTSVESDESWSPSSLYDRFQPSDRYHVVPPPYTRTFMPPKPDLMLKSGFLDSGGGGGKKKKSNTNVLIGASLEYEFPSLSVGTSMVHIQDGALKDGNTGTGGSTGQVHKVTDVSIGNNTPSNTPDATTAQVNDGNPNEVGFEYVMKDANSSYANKLSPTSLTNSNLQKLDANVPNDADFDIWLPLASVHGVKDRIKNSLCSMCLIFCHPIDDYPKATKRVVNKMDEGKGGSSGADNEGFTEVKKKKSGGNNGGTKNFKPGSMKLKNQYRHKVNQSIEGVSPKTAPFVGNGTFSLSNSFEALNVNDDLVNEEVESGNKASTSSVQKERQLVKKINMFEKQLIDRKCVFVDDDGKPLEKVDYLGV</sequence>
<dbReference type="AlphaFoldDB" id="A0A699GFH3"/>
<feature type="region of interest" description="Disordered" evidence="1">
    <location>
        <begin position="239"/>
        <end position="277"/>
    </location>
</feature>
<evidence type="ECO:0000256" key="1">
    <source>
        <dbReference type="SAM" id="MobiDB-lite"/>
    </source>
</evidence>
<evidence type="ECO:0000313" key="2">
    <source>
        <dbReference type="EMBL" id="GEU28619.1"/>
    </source>
</evidence>
<feature type="compositionally biased region" description="Polar residues" evidence="1">
    <location>
        <begin position="256"/>
        <end position="277"/>
    </location>
</feature>
<proteinExistence type="predicted"/>
<feature type="region of interest" description="Disordered" evidence="1">
    <location>
        <begin position="366"/>
        <end position="403"/>
    </location>
</feature>